<comment type="caution">
    <text evidence="2">The sequence shown here is derived from an EMBL/GenBank/DDBJ whole genome shotgun (WGS) entry which is preliminary data.</text>
</comment>
<protein>
    <submittedName>
        <fullName evidence="2">Uncharacterized protein</fullName>
    </submittedName>
</protein>
<reference evidence="2" key="2">
    <citation type="journal article" date="2023" name="Commun. Biol.">
        <title>Intrasexual cuticular hydrocarbon dimorphism in a wasp sheds light on hydrocarbon biosynthesis genes in Hymenoptera.</title>
        <authorList>
            <person name="Moris V.C."/>
            <person name="Podsiadlowski L."/>
            <person name="Martin S."/>
            <person name="Oeyen J.P."/>
            <person name="Donath A."/>
            <person name="Petersen M."/>
            <person name="Wilbrandt J."/>
            <person name="Misof B."/>
            <person name="Liedtke D."/>
            <person name="Thamm M."/>
            <person name="Scheiner R."/>
            <person name="Schmitt T."/>
            <person name="Niehuis O."/>
        </authorList>
    </citation>
    <scope>NUCLEOTIDE SEQUENCE</scope>
    <source>
        <strain evidence="2">GBR_01_08_01A</strain>
    </source>
</reference>
<keyword evidence="3" id="KW-1185">Reference proteome</keyword>
<feature type="region of interest" description="Disordered" evidence="1">
    <location>
        <begin position="71"/>
        <end position="91"/>
    </location>
</feature>
<reference evidence="2" key="1">
    <citation type="submission" date="2021-08" db="EMBL/GenBank/DDBJ databases">
        <authorList>
            <person name="Misof B."/>
            <person name="Oliver O."/>
            <person name="Podsiadlowski L."/>
            <person name="Donath A."/>
            <person name="Peters R."/>
            <person name="Mayer C."/>
            <person name="Rust J."/>
            <person name="Gunkel S."/>
            <person name="Lesny P."/>
            <person name="Martin S."/>
            <person name="Oeyen J.P."/>
            <person name="Petersen M."/>
            <person name="Panagiotis P."/>
            <person name="Wilbrandt J."/>
            <person name="Tanja T."/>
        </authorList>
    </citation>
    <scope>NUCLEOTIDE SEQUENCE</scope>
    <source>
        <strain evidence="2">GBR_01_08_01A</strain>
        <tissue evidence="2">Thorax + abdomen</tissue>
    </source>
</reference>
<organism evidence="2 3">
    <name type="scientific">Odynerus spinipes</name>
    <dbReference type="NCBI Taxonomy" id="1348599"/>
    <lineage>
        <taxon>Eukaryota</taxon>
        <taxon>Metazoa</taxon>
        <taxon>Ecdysozoa</taxon>
        <taxon>Arthropoda</taxon>
        <taxon>Hexapoda</taxon>
        <taxon>Insecta</taxon>
        <taxon>Pterygota</taxon>
        <taxon>Neoptera</taxon>
        <taxon>Endopterygota</taxon>
        <taxon>Hymenoptera</taxon>
        <taxon>Apocrita</taxon>
        <taxon>Aculeata</taxon>
        <taxon>Vespoidea</taxon>
        <taxon>Vespidae</taxon>
        <taxon>Eumeninae</taxon>
        <taxon>Odynerus</taxon>
    </lineage>
</organism>
<evidence type="ECO:0000256" key="1">
    <source>
        <dbReference type="SAM" id="MobiDB-lite"/>
    </source>
</evidence>
<accession>A0AAD9RRV9</accession>
<gene>
    <name evidence="2" type="ORF">KPH14_006944</name>
</gene>
<dbReference type="AlphaFoldDB" id="A0AAD9RRV9"/>
<evidence type="ECO:0000313" key="2">
    <source>
        <dbReference type="EMBL" id="KAK2584578.1"/>
    </source>
</evidence>
<name>A0AAD9RRV9_9HYME</name>
<sequence>MVYKEGVPLQRGQVWGPIPLGLQRGFSPETVEVFLSAGPSRGWIFFLDGNDRSYRVQEDHELKSAVRESLIHHERSHYGSARNEDDETKHA</sequence>
<dbReference type="Proteomes" id="UP001258017">
    <property type="component" value="Unassembled WGS sequence"/>
</dbReference>
<evidence type="ECO:0000313" key="3">
    <source>
        <dbReference type="Proteomes" id="UP001258017"/>
    </source>
</evidence>
<proteinExistence type="predicted"/>
<dbReference type="EMBL" id="JAIFRP010000026">
    <property type="protein sequence ID" value="KAK2584578.1"/>
    <property type="molecule type" value="Genomic_DNA"/>
</dbReference>